<dbReference type="KEGG" id="oai:OLEAN_C27380"/>
<dbReference type="GO" id="GO:0016279">
    <property type="term" value="F:protein-lysine N-methyltransferase activity"/>
    <property type="evidence" value="ECO:0007669"/>
    <property type="project" value="TreeGrafter"/>
</dbReference>
<proteinExistence type="predicted"/>
<dbReference type="AlphaFoldDB" id="R4YUR6"/>
<dbReference type="SUPFAM" id="SSF53335">
    <property type="entry name" value="S-adenosyl-L-methionine-dependent methyltransferases"/>
    <property type="match status" value="1"/>
</dbReference>
<dbReference type="InterPro" id="IPR029063">
    <property type="entry name" value="SAM-dependent_MTases_sf"/>
</dbReference>
<dbReference type="EMBL" id="FO203512">
    <property type="protein sequence ID" value="CCK76914.1"/>
    <property type="molecule type" value="Genomic_DNA"/>
</dbReference>
<dbReference type="Pfam" id="PF06325">
    <property type="entry name" value="PrmA"/>
    <property type="match status" value="1"/>
</dbReference>
<evidence type="ECO:0000313" key="3">
    <source>
        <dbReference type="EMBL" id="CCK76914.1"/>
    </source>
</evidence>
<protein>
    <recommendedName>
        <fullName evidence="5">Methyltransferase</fullName>
    </recommendedName>
</protein>
<accession>R4YUR6</accession>
<keyword evidence="4" id="KW-1185">Reference proteome</keyword>
<sequence>MSFLTQSLSRLLPGAQLTWQSLTFEQQNIELSLLALNSESLVLDAQQVGKFWQQLPYWAFAWAAGQGLARHILANPELVRGKRVLDFGCGSGLVGIAAAKAGASSVLCCDTDPLALIASQWNAERNGVDISVTGEWVGEAADLDCLLAADILYDLTSAGDLADQCAAIPNWLVAETQYQLPPWSALVEVRQYLASTLPKLDDFDQDLNVSIYSHKSTR</sequence>
<dbReference type="HOGENOM" id="CLU_074455_0_0_6"/>
<gene>
    <name evidence="3" type="ORF">OLEAN_C27380</name>
</gene>
<organism evidence="3 4">
    <name type="scientific">Oleispira antarctica RB-8</name>
    <dbReference type="NCBI Taxonomy" id="698738"/>
    <lineage>
        <taxon>Bacteria</taxon>
        <taxon>Pseudomonadati</taxon>
        <taxon>Pseudomonadota</taxon>
        <taxon>Gammaproteobacteria</taxon>
        <taxon>Oceanospirillales</taxon>
        <taxon>Oceanospirillaceae</taxon>
        <taxon>Oleispira</taxon>
    </lineage>
</organism>
<dbReference type="Proteomes" id="UP000032749">
    <property type="component" value="Chromosome"/>
</dbReference>
<dbReference type="PANTHER" id="PTHR43648">
    <property type="entry name" value="ELECTRON TRANSFER FLAVOPROTEIN BETA SUBUNIT LYSINE METHYLTRANSFERASE"/>
    <property type="match status" value="1"/>
</dbReference>
<reference evidence="3 4" key="1">
    <citation type="journal article" date="2013" name="Nat. Commun.">
        <title>Genome sequence and functional genomic analysis of the oil-degrading bacterium Oleispira antarctica.</title>
        <authorList>
            <person name="Kube M."/>
            <person name="Chernikova T.N."/>
            <person name="Al-Ramahi Y."/>
            <person name="Beloqui A."/>
            <person name="Lopez-Cortez N."/>
            <person name="Guazzaroni M.E."/>
            <person name="Heipieper H.J."/>
            <person name="Klages S."/>
            <person name="Kotsyurbenko O.R."/>
            <person name="Langer I."/>
            <person name="Nechitaylo T.Y."/>
            <person name="Lunsdorf H."/>
            <person name="Fernandez M."/>
            <person name="Juarez S."/>
            <person name="Ciordia S."/>
            <person name="Singer A."/>
            <person name="Kagan O."/>
            <person name="Egorova O."/>
            <person name="Petit P.A."/>
            <person name="Stogios P."/>
            <person name="Kim Y."/>
            <person name="Tchigvintsev A."/>
            <person name="Flick R."/>
            <person name="Denaro R."/>
            <person name="Genovese M."/>
            <person name="Albar J.P."/>
            <person name="Reva O.N."/>
            <person name="Martinez-Gomariz M."/>
            <person name="Tran H."/>
            <person name="Ferrer M."/>
            <person name="Savchenko A."/>
            <person name="Yakunin A.F."/>
            <person name="Yakimov M.M."/>
            <person name="Golyshina O.V."/>
            <person name="Reinhardt R."/>
            <person name="Golyshin P.N."/>
        </authorList>
    </citation>
    <scope>NUCLEOTIDE SEQUENCE [LARGE SCALE GENOMIC DNA]</scope>
</reference>
<evidence type="ECO:0000256" key="1">
    <source>
        <dbReference type="ARBA" id="ARBA00022603"/>
    </source>
</evidence>
<dbReference type="Gene3D" id="3.40.50.150">
    <property type="entry name" value="Vaccinia Virus protein VP39"/>
    <property type="match status" value="1"/>
</dbReference>
<dbReference type="GO" id="GO:0032259">
    <property type="term" value="P:methylation"/>
    <property type="evidence" value="ECO:0007669"/>
    <property type="project" value="UniProtKB-KW"/>
</dbReference>
<dbReference type="STRING" id="698738.OLEAN_C27380"/>
<name>R4YUR6_OLEAN</name>
<evidence type="ECO:0000256" key="2">
    <source>
        <dbReference type="ARBA" id="ARBA00022679"/>
    </source>
</evidence>
<evidence type="ECO:0000313" key="4">
    <source>
        <dbReference type="Proteomes" id="UP000032749"/>
    </source>
</evidence>
<keyword evidence="1" id="KW-0489">Methyltransferase</keyword>
<evidence type="ECO:0008006" key="5">
    <source>
        <dbReference type="Google" id="ProtNLM"/>
    </source>
</evidence>
<dbReference type="PANTHER" id="PTHR43648:SF1">
    <property type="entry name" value="ELECTRON TRANSFER FLAVOPROTEIN BETA SUBUNIT LYSINE METHYLTRANSFERASE"/>
    <property type="match status" value="1"/>
</dbReference>
<dbReference type="InterPro" id="IPR050078">
    <property type="entry name" value="Ribosomal_L11_MeTrfase_PrmA"/>
</dbReference>
<keyword evidence="2" id="KW-0808">Transferase</keyword>